<proteinExistence type="predicted"/>
<keyword evidence="2" id="KW-1185">Reference proteome</keyword>
<dbReference type="PANTHER" id="PTHR46504:SF2">
    <property type="entry name" value="TRNASE Z TRZ1"/>
    <property type="match status" value="1"/>
</dbReference>
<accession>A0A7D3USP4</accession>
<organism evidence="1 2">
    <name type="scientific">Fadolivirus FV1/VV64</name>
    <dbReference type="NCBI Taxonomy" id="3070911"/>
    <lineage>
        <taxon>Viruses</taxon>
        <taxon>Varidnaviria</taxon>
        <taxon>Bamfordvirae</taxon>
        <taxon>Nucleocytoviricota</taxon>
        <taxon>Megaviricetes</taxon>
        <taxon>Imitervirales</taxon>
        <taxon>Mimiviridae</taxon>
        <taxon>Klosneuvirinae</taxon>
        <taxon>Fadolivirus</taxon>
        <taxon>Fadolivirus algeromassiliense</taxon>
    </lineage>
</organism>
<name>A0A7D3USP4_9VIRU</name>
<dbReference type="InterPro" id="IPR036866">
    <property type="entry name" value="RibonucZ/Hydroxyglut_hydro"/>
</dbReference>
<dbReference type="Gene3D" id="3.60.15.10">
    <property type="entry name" value="Ribonuclease Z/Hydroxyacylglutathione hydrolase-like"/>
    <property type="match status" value="1"/>
</dbReference>
<evidence type="ECO:0000313" key="1">
    <source>
        <dbReference type="EMBL" id="QKF93690.1"/>
    </source>
</evidence>
<sequence>MSNFWDIAPPTKILGTQFTLKGYSWAAKNTCFYIPELKIMLDAGLEHEYIPDHVFITHCHSDHSKNLPQSVIQLGNIKSKETKKVNIYVPEEMVDKVRSYIDAFYVMSKNNPKHKVHSKYNLIGVKANTRIEVMIRNTKYIVEVIKCYHTVPCVGYGFIEIRKRLKPEYVGKEGYELAALKKEGIAIMEEYEHPQFCYLGDSNEWVFTSKDTSHFFEKYNFIMTECTFITSDQKDQAHHKKHILIDNLEPIIRANPDKTYVLYHFSDRYTKDEIVTYFKDKDYKNIIIWV</sequence>
<dbReference type="Proteomes" id="UP001162001">
    <property type="component" value="Segment"/>
</dbReference>
<protein>
    <submittedName>
        <fullName evidence="1">Ribonuclease Z/metallo-beta-lactamase domain protein</fullName>
    </submittedName>
</protein>
<dbReference type="EMBL" id="MT418680">
    <property type="protein sequence ID" value="QKF93690.1"/>
    <property type="molecule type" value="Genomic_DNA"/>
</dbReference>
<dbReference type="PANTHER" id="PTHR46504">
    <property type="entry name" value="TRNASE Z TRZ1"/>
    <property type="match status" value="1"/>
</dbReference>
<dbReference type="SUPFAM" id="SSF56281">
    <property type="entry name" value="Metallo-hydrolase/oxidoreductase"/>
    <property type="match status" value="1"/>
</dbReference>
<gene>
    <name evidence="1" type="ORF">Fadolivirus_1_232</name>
</gene>
<reference evidence="1 2" key="1">
    <citation type="submission" date="2020-04" db="EMBL/GenBank/DDBJ databases">
        <title>Advantages and limits of metagenomic assembly and binning of a giant virus.</title>
        <authorList>
            <person name="Schulz F."/>
            <person name="Andreani J."/>
            <person name="Francis R."/>
            <person name="Boudjemaa H."/>
            <person name="Bou Khalil J.Y."/>
            <person name="Lee J."/>
            <person name="La Scola B."/>
            <person name="Woyke T."/>
        </authorList>
    </citation>
    <scope>NUCLEOTIDE SEQUENCE [LARGE SCALE GENOMIC DNA]</scope>
    <source>
        <strain evidence="1 2">FV1/VV64</strain>
    </source>
</reference>
<evidence type="ECO:0000313" key="2">
    <source>
        <dbReference type="Proteomes" id="UP001162001"/>
    </source>
</evidence>